<dbReference type="GO" id="GO:0015833">
    <property type="term" value="P:peptide transport"/>
    <property type="evidence" value="ECO:0007669"/>
    <property type="project" value="UniProtKB-KW"/>
</dbReference>
<dbReference type="Gene3D" id="3.40.50.300">
    <property type="entry name" value="P-loop containing nucleotide triphosphate hydrolases"/>
    <property type="match status" value="1"/>
</dbReference>
<keyword evidence="4" id="KW-0571">Peptide transport</keyword>
<dbReference type="SUPFAM" id="SSF52540">
    <property type="entry name" value="P-loop containing nucleoside triphosphate hydrolases"/>
    <property type="match status" value="1"/>
</dbReference>
<comment type="caution">
    <text evidence="7">The sequence shown here is derived from an EMBL/GenBank/DDBJ whole genome shotgun (WGS) entry which is preliminary data.</text>
</comment>
<proteinExistence type="predicted"/>
<accession>A0A4P5PHR9</accession>
<evidence type="ECO:0000256" key="4">
    <source>
        <dbReference type="ARBA" id="ARBA00022856"/>
    </source>
</evidence>
<name>A0A4P5PHR9_9ENTE</name>
<dbReference type="Proteomes" id="UP000290567">
    <property type="component" value="Unassembled WGS sequence"/>
</dbReference>
<sequence length="268" mass="30110">MGEPILEIHDLSKTFVLANKEQLTACDQLSFSVNKGETVGIVGESGSGKSTLVNMLMLMEPPTSGKILYRGKNILQLEHKAIWKLRPAIQMVFQSPMASINPRMKVIDVITEPLFNYKRLQSKDKKAKARELLEMVELSEEYADRYAHQLSGGQCQRVSIARALALQPEILICDEATSALDVSVQKNIVDLLIKLQKQTRMTILFISHDLALVQSFAHKLLVMQRGKIVDCLEEEQSLDTSKVAYTKTLLNSVYSLTKVRKQRLADGH</sequence>
<gene>
    <name evidence="7" type="ORF">NRIC_30830</name>
</gene>
<keyword evidence="3 7" id="KW-0067">ATP-binding</keyword>
<dbReference type="GO" id="GO:0016887">
    <property type="term" value="F:ATP hydrolysis activity"/>
    <property type="evidence" value="ECO:0007669"/>
    <property type="project" value="InterPro"/>
</dbReference>
<dbReference type="InterPro" id="IPR003593">
    <property type="entry name" value="AAA+_ATPase"/>
</dbReference>
<dbReference type="PANTHER" id="PTHR43776">
    <property type="entry name" value="TRANSPORT ATP-BINDING PROTEIN"/>
    <property type="match status" value="1"/>
</dbReference>
<dbReference type="RefSeq" id="WP_146623589.1">
    <property type="nucleotide sequence ID" value="NZ_BJCC01000028.1"/>
</dbReference>
<dbReference type="SMART" id="SM00382">
    <property type="entry name" value="AAA"/>
    <property type="match status" value="1"/>
</dbReference>
<dbReference type="GO" id="GO:0055085">
    <property type="term" value="P:transmembrane transport"/>
    <property type="evidence" value="ECO:0007669"/>
    <property type="project" value="UniProtKB-ARBA"/>
</dbReference>
<evidence type="ECO:0000256" key="1">
    <source>
        <dbReference type="ARBA" id="ARBA00022448"/>
    </source>
</evidence>
<keyword evidence="1" id="KW-0813">Transport</keyword>
<dbReference type="InterPro" id="IPR017871">
    <property type="entry name" value="ABC_transporter-like_CS"/>
</dbReference>
<dbReference type="EMBL" id="BJCC01000028">
    <property type="protein sequence ID" value="GCF95192.1"/>
    <property type="molecule type" value="Genomic_DNA"/>
</dbReference>
<organism evidence="7 8">
    <name type="scientific">Enterococcus florum</name>
    <dbReference type="NCBI Taxonomy" id="2480627"/>
    <lineage>
        <taxon>Bacteria</taxon>
        <taxon>Bacillati</taxon>
        <taxon>Bacillota</taxon>
        <taxon>Bacilli</taxon>
        <taxon>Lactobacillales</taxon>
        <taxon>Enterococcaceae</taxon>
        <taxon>Enterococcus</taxon>
    </lineage>
</organism>
<keyword evidence="8" id="KW-1185">Reference proteome</keyword>
<evidence type="ECO:0000256" key="3">
    <source>
        <dbReference type="ARBA" id="ARBA00022840"/>
    </source>
</evidence>
<dbReference type="InterPro" id="IPR050319">
    <property type="entry name" value="ABC_transp_ATP-bind"/>
</dbReference>
<evidence type="ECO:0000256" key="2">
    <source>
        <dbReference type="ARBA" id="ARBA00022741"/>
    </source>
</evidence>
<dbReference type="GO" id="GO:0015031">
    <property type="term" value="P:protein transport"/>
    <property type="evidence" value="ECO:0007669"/>
    <property type="project" value="UniProtKB-KW"/>
</dbReference>
<evidence type="ECO:0000313" key="8">
    <source>
        <dbReference type="Proteomes" id="UP000290567"/>
    </source>
</evidence>
<dbReference type="PROSITE" id="PS50893">
    <property type="entry name" value="ABC_TRANSPORTER_2"/>
    <property type="match status" value="1"/>
</dbReference>
<keyword evidence="2" id="KW-0547">Nucleotide-binding</keyword>
<keyword evidence="5" id="KW-0653">Protein transport</keyword>
<evidence type="ECO:0000259" key="6">
    <source>
        <dbReference type="PROSITE" id="PS50893"/>
    </source>
</evidence>
<evidence type="ECO:0000256" key="5">
    <source>
        <dbReference type="ARBA" id="ARBA00022927"/>
    </source>
</evidence>
<feature type="domain" description="ABC transporter" evidence="6">
    <location>
        <begin position="6"/>
        <end position="250"/>
    </location>
</feature>
<protein>
    <submittedName>
        <fullName evidence="7">ABC transporter ATP-binding protein</fullName>
    </submittedName>
</protein>
<dbReference type="AlphaFoldDB" id="A0A4P5PHR9"/>
<reference evidence="8" key="1">
    <citation type="submission" date="2019-02" db="EMBL/GenBank/DDBJ databases">
        <title>Draft genome sequence of Enterococcus sp. Gos25-1.</title>
        <authorList>
            <person name="Tanaka N."/>
            <person name="Shiwa Y."/>
            <person name="Fujita N."/>
        </authorList>
    </citation>
    <scope>NUCLEOTIDE SEQUENCE [LARGE SCALE GENOMIC DNA]</scope>
    <source>
        <strain evidence="8">Gos25-1</strain>
    </source>
</reference>
<dbReference type="GO" id="GO:0005524">
    <property type="term" value="F:ATP binding"/>
    <property type="evidence" value="ECO:0007669"/>
    <property type="project" value="UniProtKB-KW"/>
</dbReference>
<dbReference type="PANTHER" id="PTHR43776:SF8">
    <property type="entry name" value="ABC TRANSPORTER, ATP-BINDING PROTEIN"/>
    <property type="match status" value="1"/>
</dbReference>
<dbReference type="PROSITE" id="PS00211">
    <property type="entry name" value="ABC_TRANSPORTER_1"/>
    <property type="match status" value="1"/>
</dbReference>
<evidence type="ECO:0000313" key="7">
    <source>
        <dbReference type="EMBL" id="GCF95192.1"/>
    </source>
</evidence>
<dbReference type="InterPro" id="IPR027417">
    <property type="entry name" value="P-loop_NTPase"/>
</dbReference>
<dbReference type="InterPro" id="IPR003439">
    <property type="entry name" value="ABC_transporter-like_ATP-bd"/>
</dbReference>
<dbReference type="CDD" id="cd03257">
    <property type="entry name" value="ABC_NikE_OppD_transporters"/>
    <property type="match status" value="1"/>
</dbReference>
<dbReference type="Pfam" id="PF00005">
    <property type="entry name" value="ABC_tran"/>
    <property type="match status" value="1"/>
</dbReference>
<dbReference type="OrthoDB" id="9806285at2"/>